<evidence type="ECO:0000256" key="2">
    <source>
        <dbReference type="ARBA" id="ARBA00022679"/>
    </source>
</evidence>
<keyword evidence="2" id="KW-0808">Transferase</keyword>
<dbReference type="EMBL" id="CP011391">
    <property type="protein sequence ID" value="AMK54979.1"/>
    <property type="molecule type" value="Genomic_DNA"/>
</dbReference>
<dbReference type="Gene3D" id="3.40.50.150">
    <property type="entry name" value="Vaccinia Virus protein VP39"/>
    <property type="match status" value="1"/>
</dbReference>
<evidence type="ECO:0000259" key="4">
    <source>
        <dbReference type="Pfam" id="PF10672"/>
    </source>
</evidence>
<feature type="domain" description="S-adenosylmethionine-dependent methyltransferase" evidence="4">
    <location>
        <begin position="63"/>
        <end position="207"/>
    </location>
</feature>
<dbReference type="OrthoDB" id="9805492at2"/>
<dbReference type="PATRIC" id="fig|1702221.3.peg.1800"/>
<dbReference type="GeneID" id="78478483"/>
<reference evidence="5 6" key="1">
    <citation type="journal article" date="2016" name="Gut Pathog.">
        <title>Whole genome sequencing of "Faecalibaculum rodentium" ALO17, isolated from C57BL/6J laboratory mouse feces.</title>
        <authorList>
            <person name="Lim S."/>
            <person name="Chang D.H."/>
            <person name="Ahn S."/>
            <person name="Kim B.C."/>
        </authorList>
    </citation>
    <scope>NUCLEOTIDE SEQUENCE [LARGE SCALE GENOMIC DNA]</scope>
    <source>
        <strain evidence="5 6">Alo17</strain>
    </source>
</reference>
<dbReference type="STRING" id="1702221.AALO17_18450"/>
<dbReference type="Gene3D" id="2.60.40.1180">
    <property type="entry name" value="Golgi alpha-mannosidase II"/>
    <property type="match status" value="1"/>
</dbReference>
<dbReference type="Proteomes" id="UP000069771">
    <property type="component" value="Chromosome"/>
</dbReference>
<dbReference type="RefSeq" id="WP_067558086.1">
    <property type="nucleotide sequence ID" value="NZ_CAKOCV010000006.1"/>
</dbReference>
<dbReference type="Pfam" id="PF10672">
    <property type="entry name" value="Methyltrans_SAM"/>
    <property type="match status" value="1"/>
</dbReference>
<dbReference type="InterPro" id="IPR013780">
    <property type="entry name" value="Glyco_hydro_b"/>
</dbReference>
<keyword evidence="1" id="KW-0489">Methyltransferase</keyword>
<name>A0A140DWF2_9FIRM</name>
<protein>
    <recommendedName>
        <fullName evidence="4">S-adenosylmethionine-dependent methyltransferase domain-containing protein</fullName>
    </recommendedName>
</protein>
<evidence type="ECO:0000256" key="3">
    <source>
        <dbReference type="ARBA" id="ARBA00022691"/>
    </source>
</evidence>
<keyword evidence="6" id="KW-1185">Reference proteome</keyword>
<keyword evidence="3" id="KW-0949">S-adenosyl-L-methionine</keyword>
<evidence type="ECO:0000313" key="5">
    <source>
        <dbReference type="EMBL" id="AMK54979.1"/>
    </source>
</evidence>
<evidence type="ECO:0000313" key="6">
    <source>
        <dbReference type="Proteomes" id="UP000069771"/>
    </source>
</evidence>
<evidence type="ECO:0000256" key="1">
    <source>
        <dbReference type="ARBA" id="ARBA00022603"/>
    </source>
</evidence>
<dbReference type="KEGG" id="fro:AALO17_18450"/>
<dbReference type="SUPFAM" id="SSF53335">
    <property type="entry name" value="S-adenosyl-L-methionine-dependent methyltransferases"/>
    <property type="match status" value="1"/>
</dbReference>
<dbReference type="CDD" id="cd02440">
    <property type="entry name" value="AdoMet_MTases"/>
    <property type="match status" value="1"/>
</dbReference>
<sequence length="293" mass="33483">MNQIANGWEEYEVIDTGNREKLERWNKVVLRRPDPVAIWPIRSEGEWNRADAVYHRSNKGGGYWETKKPVKENWTIGYRDLRFKISPTGFKHTGLFPEQAANWDFTMEAIRERKAKSDNPVRILNLFAYTGGATMAASRAGADEVVHVDASKGIVAWAKENMHINHLEDHTIRFIVDDVLKFVKREIRRGRKYDGIIMDPPSYGRGPNQELWKLEDQLYELVSECARLLSDDPLFFLVNCYTTGFPLSAMKETLTRVLVDTRGGSVEVGENLLPVTKGGVLPCGIFGRWTPKQ</sequence>
<accession>A0A140DWF2</accession>
<dbReference type="GO" id="GO:0032259">
    <property type="term" value="P:methylation"/>
    <property type="evidence" value="ECO:0007669"/>
    <property type="project" value="UniProtKB-KW"/>
</dbReference>
<dbReference type="GO" id="GO:0008168">
    <property type="term" value="F:methyltransferase activity"/>
    <property type="evidence" value="ECO:0007669"/>
    <property type="project" value="UniProtKB-KW"/>
</dbReference>
<dbReference type="AlphaFoldDB" id="A0A140DWF2"/>
<gene>
    <name evidence="5" type="ORF">AALO17_18450</name>
</gene>
<dbReference type="PANTHER" id="PTHR43042:SF2">
    <property type="entry name" value="SAM-DEPENDENT METHYLTRANSFERASE"/>
    <property type="match status" value="1"/>
</dbReference>
<dbReference type="InterPro" id="IPR029063">
    <property type="entry name" value="SAM-dependent_MTases_sf"/>
</dbReference>
<organism evidence="5 6">
    <name type="scientific">Faecalibaculum rodentium</name>
    <dbReference type="NCBI Taxonomy" id="1702221"/>
    <lineage>
        <taxon>Bacteria</taxon>
        <taxon>Bacillati</taxon>
        <taxon>Bacillota</taxon>
        <taxon>Erysipelotrichia</taxon>
        <taxon>Erysipelotrichales</taxon>
        <taxon>Erysipelotrichaceae</taxon>
        <taxon>Faecalibaculum</taxon>
    </lineage>
</organism>
<dbReference type="InterPro" id="IPR019614">
    <property type="entry name" value="SAM-dep_methyl-trfase"/>
</dbReference>
<proteinExistence type="predicted"/>
<dbReference type="PANTHER" id="PTHR43042">
    <property type="entry name" value="SAM-DEPENDENT METHYLTRANSFERASE"/>
    <property type="match status" value="1"/>
</dbReference>